<accession>A0ABZ2V417</accession>
<sequence>MLRLLILMLSLAAPAKAEEIVLGLSRDQVAITATFEGSEILLFGAIKREAPIPDKSELGVIVTVAGPDLPVTVRRKDRRLGIWVNSDEVEVDSAPSFYAVATNAPIGDVLRDVEDLRYRITIPRAIRSVGAGVNDSPAFTQALIRIRAGEELYQVLEGKVDLEDETLFRTAITLPANLTEGEYEARIFLTRNGRVIDEYLTTIPVQKVGLERWLYNLAHENAFLYGLMSLAIAIAAGWGASAAFTMLRR</sequence>
<feature type="signal peptide" evidence="2">
    <location>
        <begin position="1"/>
        <end position="17"/>
    </location>
</feature>
<keyword evidence="2" id="KW-0732">Signal</keyword>
<protein>
    <submittedName>
        <fullName evidence="3">TIGR02186 family protein</fullName>
    </submittedName>
</protein>
<keyword evidence="1" id="KW-0812">Transmembrane</keyword>
<evidence type="ECO:0000256" key="2">
    <source>
        <dbReference type="SAM" id="SignalP"/>
    </source>
</evidence>
<dbReference type="Pfam" id="PF09608">
    <property type="entry name" value="Alph_Pro_TM"/>
    <property type="match status" value="1"/>
</dbReference>
<dbReference type="RefSeq" id="WP_341366996.1">
    <property type="nucleotide sequence ID" value="NZ_CP150951.2"/>
</dbReference>
<gene>
    <name evidence="3" type="ORF">AABB29_18930</name>
</gene>
<dbReference type="InterPro" id="IPR019088">
    <property type="entry name" value="CHP02186-rel_TM"/>
</dbReference>
<dbReference type="Proteomes" id="UP001440612">
    <property type="component" value="Chromosome"/>
</dbReference>
<name>A0ABZ2V417_9RHOB</name>
<evidence type="ECO:0000256" key="1">
    <source>
        <dbReference type="SAM" id="Phobius"/>
    </source>
</evidence>
<reference evidence="4" key="1">
    <citation type="submission" date="2024-04" db="EMBL/GenBank/DDBJ databases">
        <title>Phylogenomic analyses of a clade within the roseobacter group suggest taxonomic reassignments of species of the genera Aestuariivita, Citreicella, Loktanella, Nautella, Pelagibaca, Ruegeria, Thalassobius, Thiobacimonas and Tropicibacter, and the proposal o.</title>
        <authorList>
            <person name="Jeon C.O."/>
        </authorList>
    </citation>
    <scope>NUCLEOTIDE SEQUENCE [LARGE SCALE GENOMIC DNA]</scope>
    <source>
        <strain evidence="4">BS5-3</strain>
    </source>
</reference>
<keyword evidence="1" id="KW-1133">Transmembrane helix</keyword>
<feature type="transmembrane region" description="Helical" evidence="1">
    <location>
        <begin position="222"/>
        <end position="247"/>
    </location>
</feature>
<proteinExistence type="predicted"/>
<evidence type="ECO:0000313" key="4">
    <source>
        <dbReference type="Proteomes" id="UP001440612"/>
    </source>
</evidence>
<organism evidence="3 4">
    <name type="scientific">Yoonia phaeophyticola</name>
    <dbReference type="NCBI Taxonomy" id="3137369"/>
    <lineage>
        <taxon>Bacteria</taxon>
        <taxon>Pseudomonadati</taxon>
        <taxon>Pseudomonadota</taxon>
        <taxon>Alphaproteobacteria</taxon>
        <taxon>Rhodobacterales</taxon>
        <taxon>Paracoccaceae</taxon>
        <taxon>Yoonia</taxon>
    </lineage>
</organism>
<dbReference type="EMBL" id="CP150951">
    <property type="protein sequence ID" value="WZC48883.1"/>
    <property type="molecule type" value="Genomic_DNA"/>
</dbReference>
<keyword evidence="4" id="KW-1185">Reference proteome</keyword>
<keyword evidence="1" id="KW-0472">Membrane</keyword>
<evidence type="ECO:0000313" key="3">
    <source>
        <dbReference type="EMBL" id="WZC48883.1"/>
    </source>
</evidence>
<feature type="chain" id="PRO_5045860509" evidence="2">
    <location>
        <begin position="18"/>
        <end position="249"/>
    </location>
</feature>